<reference evidence="2 3" key="1">
    <citation type="journal article" date="2018" name="Front. Plant Sci.">
        <title>Red Clover (Trifolium pratense) and Zigzag Clover (T. medium) - A Picture of Genomic Similarities and Differences.</title>
        <authorList>
            <person name="Dluhosova J."/>
            <person name="Istvanek J."/>
            <person name="Nedelnik J."/>
            <person name="Repkova J."/>
        </authorList>
    </citation>
    <scope>NUCLEOTIDE SEQUENCE [LARGE SCALE GENOMIC DNA]</scope>
    <source>
        <strain evidence="3">cv. 10/8</strain>
        <tissue evidence="2">Leaf</tissue>
    </source>
</reference>
<keyword evidence="1" id="KW-0812">Transmembrane</keyword>
<name>A0A392NNA8_9FABA</name>
<dbReference type="AlphaFoldDB" id="A0A392NNA8"/>
<protein>
    <submittedName>
        <fullName evidence="2">Uncharacterized protein</fullName>
    </submittedName>
</protein>
<comment type="caution">
    <text evidence="2">The sequence shown here is derived from an EMBL/GenBank/DDBJ whole genome shotgun (WGS) entry which is preliminary data.</text>
</comment>
<evidence type="ECO:0000256" key="1">
    <source>
        <dbReference type="SAM" id="Phobius"/>
    </source>
</evidence>
<feature type="transmembrane region" description="Helical" evidence="1">
    <location>
        <begin position="40"/>
        <end position="64"/>
    </location>
</feature>
<dbReference type="Proteomes" id="UP000265520">
    <property type="component" value="Unassembled WGS sequence"/>
</dbReference>
<keyword evidence="1" id="KW-0472">Membrane</keyword>
<keyword evidence="1" id="KW-1133">Transmembrane helix</keyword>
<sequence length="152" mass="16635">MSSSQQSSANAPPLVVPPSDIEAQVVVSGSMDARTLISNLWWFVNNLACFVILLLILPTFRFYFSLHGFNVTFKIFLGLLALTMCSIIANLSGFAIFLLLSYKLQQDINNPWFRSCIQCGCLIFFGVYFCIMNGIYMAAATGGTTGVAPPPT</sequence>
<accession>A0A392NNA8</accession>
<keyword evidence="3" id="KW-1185">Reference proteome</keyword>
<dbReference type="EMBL" id="LXQA010043695">
    <property type="protein sequence ID" value="MCI00599.1"/>
    <property type="molecule type" value="Genomic_DNA"/>
</dbReference>
<evidence type="ECO:0000313" key="3">
    <source>
        <dbReference type="Proteomes" id="UP000265520"/>
    </source>
</evidence>
<proteinExistence type="predicted"/>
<feature type="transmembrane region" description="Helical" evidence="1">
    <location>
        <begin position="76"/>
        <end position="100"/>
    </location>
</feature>
<organism evidence="2 3">
    <name type="scientific">Trifolium medium</name>
    <dbReference type="NCBI Taxonomy" id="97028"/>
    <lineage>
        <taxon>Eukaryota</taxon>
        <taxon>Viridiplantae</taxon>
        <taxon>Streptophyta</taxon>
        <taxon>Embryophyta</taxon>
        <taxon>Tracheophyta</taxon>
        <taxon>Spermatophyta</taxon>
        <taxon>Magnoliopsida</taxon>
        <taxon>eudicotyledons</taxon>
        <taxon>Gunneridae</taxon>
        <taxon>Pentapetalae</taxon>
        <taxon>rosids</taxon>
        <taxon>fabids</taxon>
        <taxon>Fabales</taxon>
        <taxon>Fabaceae</taxon>
        <taxon>Papilionoideae</taxon>
        <taxon>50 kb inversion clade</taxon>
        <taxon>NPAAA clade</taxon>
        <taxon>Hologalegina</taxon>
        <taxon>IRL clade</taxon>
        <taxon>Trifolieae</taxon>
        <taxon>Trifolium</taxon>
    </lineage>
</organism>
<evidence type="ECO:0000313" key="2">
    <source>
        <dbReference type="EMBL" id="MCI00599.1"/>
    </source>
</evidence>
<gene>
    <name evidence="2" type="ORF">A2U01_0021619</name>
</gene>